<dbReference type="eggNOG" id="COG3617">
    <property type="taxonomic scope" value="Bacteria"/>
</dbReference>
<dbReference type="PROSITE" id="PS51750">
    <property type="entry name" value="BRO_N"/>
    <property type="match status" value="1"/>
</dbReference>
<dbReference type="PANTHER" id="PTHR36180:SF2">
    <property type="entry name" value="BRO FAMILY PROTEIN"/>
    <property type="match status" value="1"/>
</dbReference>
<dbReference type="HOGENOM" id="CLU_1739066_0_0_5"/>
<dbReference type="KEGG" id="sfh:SFHH103_00416"/>
<sequence length="150" mass="17373">MARNNLTPDQIYRNRDVPRWPPRSRALDAFDYLSKTVRVIKIDDQPWFVAQDVGNALGLPQKSHGYAVMRLDEEQSSLHQIQTGRRSPRIISESGLYRLIMRSDKPEARQFQDWVTKIVLPAIRKDGMYVTGEESEITCFPRRDTGSTDH</sequence>
<gene>
    <name evidence="2" type="ordered locus">SFHH103_00416</name>
</gene>
<dbReference type="STRING" id="1117943.SFHH103_00416"/>
<evidence type="ECO:0000313" key="3">
    <source>
        <dbReference type="Proteomes" id="UP000007735"/>
    </source>
</evidence>
<protein>
    <submittedName>
        <fullName evidence="2">Uncharacterized protein HI1418</fullName>
    </submittedName>
</protein>
<dbReference type="PATRIC" id="fig|380.5.peg.447"/>
<feature type="domain" description="Bro-N" evidence="1">
    <location>
        <begin position="24"/>
        <end position="127"/>
    </location>
</feature>
<dbReference type="Proteomes" id="UP000007735">
    <property type="component" value="Chromosome"/>
</dbReference>
<name>G9A115_SINF1</name>
<dbReference type="Pfam" id="PF02498">
    <property type="entry name" value="Bro-N"/>
    <property type="match status" value="1"/>
</dbReference>
<dbReference type="PANTHER" id="PTHR36180">
    <property type="entry name" value="DNA-BINDING PROTEIN-RELATED-RELATED"/>
    <property type="match status" value="1"/>
</dbReference>
<organism evidence="2 3">
    <name type="scientific">Sinorhizobium fredii (strain HH103)</name>
    <dbReference type="NCBI Taxonomy" id="1117943"/>
    <lineage>
        <taxon>Bacteria</taxon>
        <taxon>Pseudomonadati</taxon>
        <taxon>Pseudomonadota</taxon>
        <taxon>Alphaproteobacteria</taxon>
        <taxon>Hyphomicrobiales</taxon>
        <taxon>Rhizobiaceae</taxon>
        <taxon>Sinorhizobium/Ensifer group</taxon>
        <taxon>Sinorhizobium</taxon>
    </lineage>
</organism>
<evidence type="ECO:0000259" key="1">
    <source>
        <dbReference type="PROSITE" id="PS51750"/>
    </source>
</evidence>
<dbReference type="EMBL" id="HE616890">
    <property type="protein sequence ID" value="CCE94916.1"/>
    <property type="molecule type" value="Genomic_DNA"/>
</dbReference>
<dbReference type="AlphaFoldDB" id="G9A115"/>
<evidence type="ECO:0000313" key="2">
    <source>
        <dbReference type="EMBL" id="CCE94916.1"/>
    </source>
</evidence>
<proteinExistence type="predicted"/>
<reference evidence="2 3" key="1">
    <citation type="journal article" date="2012" name="J. Bacteriol.">
        <title>Genome sequence of the soybean symbiont Sinorhizobium fredii HH103.</title>
        <authorList>
            <person name="Weidner S."/>
            <person name="Becker A."/>
            <person name="Bonilla I."/>
            <person name="Jaenicke S."/>
            <person name="Lloret J."/>
            <person name="Margaret I."/>
            <person name="Puhler A."/>
            <person name="Ruiz-Sainz J.E."/>
            <person name="Schneiker-Bekel S."/>
            <person name="Szczepanowski R."/>
            <person name="Vinardell J.M."/>
            <person name="Zehner S."/>
            <person name="Gottfert M."/>
        </authorList>
    </citation>
    <scope>NUCLEOTIDE SEQUENCE [LARGE SCALE GENOMIC DNA]</scope>
    <source>
        <strain evidence="2 3">HH103</strain>
    </source>
</reference>
<accession>G9A115</accession>
<dbReference type="InterPro" id="IPR003497">
    <property type="entry name" value="BRO_N_domain"/>
</dbReference>
<dbReference type="SMART" id="SM01040">
    <property type="entry name" value="Bro-N"/>
    <property type="match status" value="1"/>
</dbReference>